<feature type="region of interest" description="Disordered" evidence="4">
    <location>
        <begin position="39"/>
        <end position="60"/>
    </location>
</feature>
<organism evidence="5 6">
    <name type="scientific">Aliikangiella marina</name>
    <dbReference type="NCBI Taxonomy" id="1712262"/>
    <lineage>
        <taxon>Bacteria</taxon>
        <taxon>Pseudomonadati</taxon>
        <taxon>Pseudomonadota</taxon>
        <taxon>Gammaproteobacteria</taxon>
        <taxon>Oceanospirillales</taxon>
        <taxon>Pleioneaceae</taxon>
        <taxon>Aliikangiella</taxon>
    </lineage>
</organism>
<feature type="repeat" description="TPR" evidence="3">
    <location>
        <begin position="98"/>
        <end position="131"/>
    </location>
</feature>
<feature type="repeat" description="TPR" evidence="3">
    <location>
        <begin position="168"/>
        <end position="201"/>
    </location>
</feature>
<dbReference type="OrthoDB" id="129043at2"/>
<keyword evidence="2 3" id="KW-0802">TPR repeat</keyword>
<dbReference type="PROSITE" id="PS50005">
    <property type="entry name" value="TPR"/>
    <property type="match status" value="3"/>
</dbReference>
<dbReference type="Pfam" id="PF13424">
    <property type="entry name" value="TPR_12"/>
    <property type="match status" value="1"/>
</dbReference>
<dbReference type="AlphaFoldDB" id="A0A545TD15"/>
<feature type="compositionally biased region" description="Polar residues" evidence="4">
    <location>
        <begin position="39"/>
        <end position="52"/>
    </location>
</feature>
<sequence>MSLGTSRINDEFSSELPVIRTLAIILIVLSVSACQTTRETQRNNIGSNSTSAPPKGGFDKKNAAEKRVGMGLTYINAQNYKRAKFHLDKALTYNAKSPNVHYALGIYFQRVKEYKSAEKHFKRALSIDSKRPEFYNAYGAFLCEKGDYKDAEKMFNRAIDIPTYTDVASAFYNVGFCALKQNQIDKAAEYFRKSLNRDRRRADALIEMAKIEFSKERYARALQYVRRYEQTRTTSESAWLGLKAAHFLRDKDAIARYGIILEQRFPDSEETAEYLDNKKRWM</sequence>
<dbReference type="PANTHER" id="PTHR44227">
    <property type="match status" value="1"/>
</dbReference>
<evidence type="ECO:0000256" key="4">
    <source>
        <dbReference type="SAM" id="MobiDB-lite"/>
    </source>
</evidence>
<dbReference type="InterPro" id="IPR013360">
    <property type="entry name" value="Pilus_4_PilW"/>
</dbReference>
<name>A0A545TD15_9GAMM</name>
<proteinExistence type="predicted"/>
<dbReference type="EMBL" id="VIKR01000002">
    <property type="protein sequence ID" value="TQV75113.1"/>
    <property type="molecule type" value="Genomic_DNA"/>
</dbReference>
<comment type="caution">
    <text evidence="5">The sequence shown here is derived from an EMBL/GenBank/DDBJ whole genome shotgun (WGS) entry which is preliminary data.</text>
</comment>
<dbReference type="SMART" id="SM00028">
    <property type="entry name" value="TPR"/>
    <property type="match status" value="5"/>
</dbReference>
<reference evidence="5 6" key="1">
    <citation type="submission" date="2019-06" db="EMBL/GenBank/DDBJ databases">
        <title>Draft genome of Aliikangiella marina GYP-15.</title>
        <authorList>
            <person name="Wang G."/>
        </authorList>
    </citation>
    <scope>NUCLEOTIDE SEQUENCE [LARGE SCALE GENOMIC DNA]</scope>
    <source>
        <strain evidence="5 6">GYP-15</strain>
    </source>
</reference>
<gene>
    <name evidence="5" type="primary">pilW</name>
    <name evidence="5" type="ORF">FLL45_09250</name>
</gene>
<dbReference type="Proteomes" id="UP000317839">
    <property type="component" value="Unassembled WGS sequence"/>
</dbReference>
<dbReference type="PROSITE" id="PS51257">
    <property type="entry name" value="PROKAR_LIPOPROTEIN"/>
    <property type="match status" value="1"/>
</dbReference>
<evidence type="ECO:0000313" key="6">
    <source>
        <dbReference type="Proteomes" id="UP000317839"/>
    </source>
</evidence>
<dbReference type="Gene3D" id="1.25.40.10">
    <property type="entry name" value="Tetratricopeptide repeat domain"/>
    <property type="match status" value="1"/>
</dbReference>
<accession>A0A545TD15</accession>
<dbReference type="InterPro" id="IPR011990">
    <property type="entry name" value="TPR-like_helical_dom_sf"/>
</dbReference>
<keyword evidence="6" id="KW-1185">Reference proteome</keyword>
<keyword evidence="1" id="KW-0677">Repeat</keyword>
<feature type="repeat" description="TPR" evidence="3">
    <location>
        <begin position="132"/>
        <end position="165"/>
    </location>
</feature>
<protein>
    <submittedName>
        <fullName evidence="5">Type IV pilus biogenesis/stability protein PilW</fullName>
    </submittedName>
</protein>
<dbReference type="PANTHER" id="PTHR44227:SF3">
    <property type="entry name" value="PROTEIN O-MANNOSYL-TRANSFERASE TMTC4"/>
    <property type="match status" value="1"/>
</dbReference>
<dbReference type="SUPFAM" id="SSF48452">
    <property type="entry name" value="TPR-like"/>
    <property type="match status" value="1"/>
</dbReference>
<evidence type="ECO:0000256" key="3">
    <source>
        <dbReference type="PROSITE-ProRule" id="PRU00339"/>
    </source>
</evidence>
<dbReference type="Pfam" id="PF13181">
    <property type="entry name" value="TPR_8"/>
    <property type="match status" value="2"/>
</dbReference>
<dbReference type="InterPro" id="IPR019734">
    <property type="entry name" value="TPR_rpt"/>
</dbReference>
<dbReference type="InterPro" id="IPR052346">
    <property type="entry name" value="O-mannosyl-transferase_TMTC"/>
</dbReference>
<dbReference type="NCBIfam" id="TIGR02521">
    <property type="entry name" value="type_IV_pilW"/>
    <property type="match status" value="1"/>
</dbReference>
<evidence type="ECO:0000256" key="2">
    <source>
        <dbReference type="ARBA" id="ARBA00022803"/>
    </source>
</evidence>
<evidence type="ECO:0000313" key="5">
    <source>
        <dbReference type="EMBL" id="TQV75113.1"/>
    </source>
</evidence>
<evidence type="ECO:0000256" key="1">
    <source>
        <dbReference type="ARBA" id="ARBA00022737"/>
    </source>
</evidence>